<dbReference type="SUPFAM" id="SSF57845">
    <property type="entry name" value="B-box zinc-binding domain"/>
    <property type="match status" value="1"/>
</dbReference>
<dbReference type="CDD" id="cd19834">
    <property type="entry name" value="Bbox2_BSPRY"/>
    <property type="match status" value="1"/>
</dbReference>
<dbReference type="CDD" id="cd12904">
    <property type="entry name" value="SPRY_BSPRY"/>
    <property type="match status" value="1"/>
</dbReference>
<dbReference type="SMART" id="SM00449">
    <property type="entry name" value="SPRY"/>
    <property type="match status" value="1"/>
</dbReference>
<dbReference type="CTD" id="54836"/>
<evidence type="ECO:0000313" key="5">
    <source>
        <dbReference type="Proteomes" id="UP000472271"/>
    </source>
</evidence>
<dbReference type="InterPro" id="IPR050143">
    <property type="entry name" value="TRIM/RBCC"/>
</dbReference>
<dbReference type="Gene3D" id="2.60.120.920">
    <property type="match status" value="1"/>
</dbReference>
<feature type="region of interest" description="Disordered" evidence="2">
    <location>
        <begin position="1"/>
        <end position="40"/>
    </location>
</feature>
<dbReference type="Pfam" id="PF00622">
    <property type="entry name" value="SPRY"/>
    <property type="match status" value="1"/>
</dbReference>
<reference evidence="4" key="2">
    <citation type="submission" date="2025-08" db="UniProtKB">
        <authorList>
            <consortium name="Ensembl"/>
        </authorList>
    </citation>
    <scope>IDENTIFICATION</scope>
</reference>
<keyword evidence="1" id="KW-0175">Coiled coil</keyword>
<dbReference type="RefSeq" id="XP_030004847.1">
    <property type="nucleotide sequence ID" value="XM_030148987.1"/>
</dbReference>
<proteinExistence type="predicted"/>
<keyword evidence="5" id="KW-1185">Reference proteome</keyword>
<dbReference type="InterPro" id="IPR043136">
    <property type="entry name" value="B30.2/SPRY_sf"/>
</dbReference>
<dbReference type="SMART" id="SM00589">
    <property type="entry name" value="PRY"/>
    <property type="match status" value="1"/>
</dbReference>
<evidence type="ECO:0000259" key="3">
    <source>
        <dbReference type="PROSITE" id="PS50188"/>
    </source>
</evidence>
<dbReference type="Pfam" id="PF13765">
    <property type="entry name" value="PRY"/>
    <property type="match status" value="1"/>
</dbReference>
<dbReference type="InterPro" id="IPR003877">
    <property type="entry name" value="SPRY_dom"/>
</dbReference>
<name>A0A672ZJ24_9TELE</name>
<organism evidence="4 5">
    <name type="scientific">Sphaeramia orbicularis</name>
    <name type="common">orbiculate cardinalfish</name>
    <dbReference type="NCBI Taxonomy" id="375764"/>
    <lineage>
        <taxon>Eukaryota</taxon>
        <taxon>Metazoa</taxon>
        <taxon>Chordata</taxon>
        <taxon>Craniata</taxon>
        <taxon>Vertebrata</taxon>
        <taxon>Euteleostomi</taxon>
        <taxon>Actinopterygii</taxon>
        <taxon>Neopterygii</taxon>
        <taxon>Teleostei</taxon>
        <taxon>Neoteleostei</taxon>
        <taxon>Acanthomorphata</taxon>
        <taxon>Gobiaria</taxon>
        <taxon>Kurtiformes</taxon>
        <taxon>Apogonoidei</taxon>
        <taxon>Apogonidae</taxon>
        <taxon>Apogoninae</taxon>
        <taxon>Sphaeramia</taxon>
    </lineage>
</organism>
<dbReference type="FunCoup" id="A0A672ZJ24">
    <property type="interactions" value="998"/>
</dbReference>
<dbReference type="PROSITE" id="PS50188">
    <property type="entry name" value="B302_SPRY"/>
    <property type="match status" value="1"/>
</dbReference>
<dbReference type="GeneID" id="115429491"/>
<dbReference type="SUPFAM" id="SSF49899">
    <property type="entry name" value="Concanavalin A-like lectins/glucanases"/>
    <property type="match status" value="1"/>
</dbReference>
<dbReference type="Gene3D" id="3.30.160.60">
    <property type="entry name" value="Classic Zinc Finger"/>
    <property type="match status" value="1"/>
</dbReference>
<dbReference type="InterPro" id="IPR001870">
    <property type="entry name" value="B30.2/SPRY"/>
</dbReference>
<dbReference type="InParanoid" id="A0A672ZJ24"/>
<feature type="domain" description="B30.2/SPRY" evidence="3">
    <location>
        <begin position="278"/>
        <end position="470"/>
    </location>
</feature>
<dbReference type="InterPro" id="IPR013320">
    <property type="entry name" value="ConA-like_dom_sf"/>
</dbReference>
<feature type="region of interest" description="Disordered" evidence="2">
    <location>
        <begin position="54"/>
        <end position="74"/>
    </location>
</feature>
<evidence type="ECO:0000313" key="4">
    <source>
        <dbReference type="Ensembl" id="ENSSORP00005016779.1"/>
    </source>
</evidence>
<evidence type="ECO:0000256" key="1">
    <source>
        <dbReference type="SAM" id="Coils"/>
    </source>
</evidence>
<dbReference type="Ensembl" id="ENSSORT00005017292.1">
    <property type="protein sequence ID" value="ENSSORP00005016779.1"/>
    <property type="gene ID" value="ENSSORG00005008485.1"/>
</dbReference>
<protein>
    <recommendedName>
        <fullName evidence="3">B30.2/SPRY domain-containing protein</fullName>
    </recommendedName>
</protein>
<sequence>MTEEELRTCDLTCPSPSDSEDPEGTRIGVKSSGRRGVDSDQPIFSVLSGVKQVEAEEGERGGRGGVPSYGATTSDTESGIFPAECELCVEHEAELDWFCGTEQKPICSHCASVGSCHGHSVTPLATRVTAVRNQLVDVCEKLQLQALRIERFMEQTLAAKEHKLQVSASRARERVLAQVSVAREALEEEEQRVLEEIQREEERVEQCLLTQRAHWGQALASLSQTRSRLVHTLTHTPDTQLVTCVQEIAERVEEAEGVGEPCDTEQLTMKPGCSDSQLLRGLWATVVLLGPNAYGSPSLKFDERSVSPLLSLSDDFCTLTFSNKKSRQPLTYDPARFDCWPNALGSLSLSSGTHSWVLDVGQSGAFKVGVCYASLERKGSGNEARLGYNAQSWVLSHYDGDYSFCHAGKKVPLQVVRRPQRIGLLLDWPSQTLLFYEPDSSTVLYSVTQHFDAPLLPACAVTDRSITILH</sequence>
<dbReference type="PANTHER" id="PTHR24103">
    <property type="entry name" value="E3 UBIQUITIN-PROTEIN LIGASE TRIM"/>
    <property type="match status" value="1"/>
</dbReference>
<dbReference type="PRINTS" id="PR01407">
    <property type="entry name" value="BUTYPHLNCDUF"/>
</dbReference>
<dbReference type="InterPro" id="IPR003879">
    <property type="entry name" value="Butyrophylin_SPRY"/>
</dbReference>
<gene>
    <name evidence="4" type="primary">bspry</name>
</gene>
<evidence type="ECO:0000256" key="2">
    <source>
        <dbReference type="SAM" id="MobiDB-lite"/>
    </source>
</evidence>
<dbReference type="InterPro" id="IPR006574">
    <property type="entry name" value="PRY"/>
</dbReference>
<reference evidence="4" key="3">
    <citation type="submission" date="2025-09" db="UniProtKB">
        <authorList>
            <consortium name="Ensembl"/>
        </authorList>
    </citation>
    <scope>IDENTIFICATION</scope>
</reference>
<dbReference type="OrthoDB" id="9875313at2759"/>
<dbReference type="AlphaFoldDB" id="A0A672ZJ24"/>
<dbReference type="Proteomes" id="UP000472271">
    <property type="component" value="Chromosome 12"/>
</dbReference>
<feature type="coiled-coil region" evidence="1">
    <location>
        <begin position="172"/>
        <end position="207"/>
    </location>
</feature>
<reference evidence="4" key="1">
    <citation type="submission" date="2019-06" db="EMBL/GenBank/DDBJ databases">
        <authorList>
            <consortium name="Wellcome Sanger Institute Data Sharing"/>
        </authorList>
    </citation>
    <scope>NUCLEOTIDE SEQUENCE [LARGE SCALE GENOMIC DNA]</scope>
</reference>
<accession>A0A672ZJ24</accession>